<organism evidence="2 3">
    <name type="scientific">Umbelopsis vinacea</name>
    <dbReference type="NCBI Taxonomy" id="44442"/>
    <lineage>
        <taxon>Eukaryota</taxon>
        <taxon>Fungi</taxon>
        <taxon>Fungi incertae sedis</taxon>
        <taxon>Mucoromycota</taxon>
        <taxon>Mucoromycotina</taxon>
        <taxon>Umbelopsidomycetes</taxon>
        <taxon>Umbelopsidales</taxon>
        <taxon>Umbelopsidaceae</taxon>
        <taxon>Umbelopsis</taxon>
    </lineage>
</organism>
<dbReference type="CDD" id="cd09917">
    <property type="entry name" value="F-box_SF"/>
    <property type="match status" value="1"/>
</dbReference>
<comment type="caution">
    <text evidence="2">The sequence shown here is derived from an EMBL/GenBank/DDBJ whole genome shotgun (WGS) entry which is preliminary data.</text>
</comment>
<dbReference type="InterPro" id="IPR001810">
    <property type="entry name" value="F-box_dom"/>
</dbReference>
<dbReference type="Pfam" id="PF00646">
    <property type="entry name" value="F-box"/>
    <property type="match status" value="1"/>
</dbReference>
<dbReference type="SUPFAM" id="SSF81383">
    <property type="entry name" value="F-box domain"/>
    <property type="match status" value="1"/>
</dbReference>
<dbReference type="OrthoDB" id="2347119at2759"/>
<dbReference type="PROSITE" id="PS50181">
    <property type="entry name" value="FBOX"/>
    <property type="match status" value="1"/>
</dbReference>
<evidence type="ECO:0000313" key="2">
    <source>
        <dbReference type="EMBL" id="KAG2177722.1"/>
    </source>
</evidence>
<sequence>MLQDLPLEIIFNIISYVETGDLVSVVRLSRWWATQFYDTSRNRITDTLERGWMVRNTIESLDAATLCEVSLVTVLDHVEPLTLNLIFNLHEIAPDGFTVLPLHPENPPYVNLQHNGQNSVVAQLTFIGRNTSNNRITWIDQLDPVECILDTSKLSDETSPWTSNMRVSTSSDVFVTYSLISPPTDRASSQTTEANLEPHGQKAITNEQDEPYLLRLDKLVCPYKWWISKIEEAESEAKRPVANDMNIW</sequence>
<protein>
    <recommendedName>
        <fullName evidence="1">F-box domain-containing protein</fullName>
    </recommendedName>
</protein>
<name>A0A8H7PPA4_9FUNG</name>
<accession>A0A8H7PPA4</accession>
<dbReference type="AlphaFoldDB" id="A0A8H7PPA4"/>
<gene>
    <name evidence="2" type="ORF">INT44_008236</name>
</gene>
<feature type="domain" description="F-box" evidence="1">
    <location>
        <begin position="1"/>
        <end position="48"/>
    </location>
</feature>
<reference evidence="2" key="1">
    <citation type="submission" date="2020-12" db="EMBL/GenBank/DDBJ databases">
        <title>Metabolic potential, ecology and presence of endohyphal bacteria is reflected in genomic diversity of Mucoromycotina.</title>
        <authorList>
            <person name="Muszewska A."/>
            <person name="Okrasinska A."/>
            <person name="Steczkiewicz K."/>
            <person name="Drgas O."/>
            <person name="Orlowska M."/>
            <person name="Perlinska-Lenart U."/>
            <person name="Aleksandrzak-Piekarczyk T."/>
            <person name="Szatraj K."/>
            <person name="Zielenkiewicz U."/>
            <person name="Pilsyk S."/>
            <person name="Malc E."/>
            <person name="Mieczkowski P."/>
            <person name="Kruszewska J.S."/>
            <person name="Biernat P."/>
            <person name="Pawlowska J."/>
        </authorList>
    </citation>
    <scope>NUCLEOTIDE SEQUENCE</scope>
    <source>
        <strain evidence="2">WA0000051536</strain>
    </source>
</reference>
<keyword evidence="3" id="KW-1185">Reference proteome</keyword>
<evidence type="ECO:0000259" key="1">
    <source>
        <dbReference type="PROSITE" id="PS50181"/>
    </source>
</evidence>
<dbReference type="InterPro" id="IPR036047">
    <property type="entry name" value="F-box-like_dom_sf"/>
</dbReference>
<dbReference type="EMBL" id="JAEPRA010000012">
    <property type="protein sequence ID" value="KAG2177722.1"/>
    <property type="molecule type" value="Genomic_DNA"/>
</dbReference>
<proteinExistence type="predicted"/>
<evidence type="ECO:0000313" key="3">
    <source>
        <dbReference type="Proteomes" id="UP000612746"/>
    </source>
</evidence>
<dbReference type="Proteomes" id="UP000612746">
    <property type="component" value="Unassembled WGS sequence"/>
</dbReference>